<keyword evidence="2" id="KW-0472">Membrane</keyword>
<dbReference type="OrthoDB" id="3038000at2759"/>
<evidence type="ECO:0008006" key="5">
    <source>
        <dbReference type="Google" id="ProtNLM"/>
    </source>
</evidence>
<evidence type="ECO:0000256" key="1">
    <source>
        <dbReference type="SAM" id="MobiDB-lite"/>
    </source>
</evidence>
<accession>A0A8H6SJE6</accession>
<name>A0A8H6SJE6_MYCCL</name>
<sequence length="609" mass="68791">MDDRAIQVAAAESSSPLATIPVNIETHTAPSGSFFTNAQNFEISGGHFVSQTVVQQRARRDYRVLPLGDVDLRREIDIKHSRGVVERYPLRGWVRKVYAARVGGQDMVVALYRGDQRAREEWEKEVNGVRWARHPSLFQLYGVSSGDGIHAAIYHGDLRSLVDMLSGNRDPLARVELSMQWVVQYWGAIDEVRHILQSLDGNRQLAFSYFLRMSTGRLCLSIEDDDGPASSGERPQPPSLRHPVTDDDEESNGLLALHMPLEEVHTLCRSPRPGRGEAPSWSAHHDAPKLDFWPNQVPWTSHTLGILADYHSVLILSPNKSTPRAAIPLCMLPPPTRTILWTSFFPSGTHTLIVENDWESNIKIHAAARQPSVDFRTLPDGWAYCSVQGTIPQARFVVSRRYDDIEDIWASQAEYVPAQLELDDATSLSNYAPITEFKITVSFQAATVNHNVFLSLASPDRIFQHDTYIQRVAYWALDRYGNQPLDATAAHAFGLPDLLIEAIVTVVHYPQTYYEEIKSVHKARGFDPQSADIALSLGYPAFRLPDRCDPRFPNVQIFDPKWGEEHPSLLPIYKPDSNEDIPMAFIVWFVGLIISAFWVQWIENNITRI</sequence>
<keyword evidence="2" id="KW-0812">Transmembrane</keyword>
<dbReference type="AlphaFoldDB" id="A0A8H6SJE6"/>
<proteinExistence type="predicted"/>
<protein>
    <recommendedName>
        <fullName evidence="5">Protein kinase domain-containing protein</fullName>
    </recommendedName>
</protein>
<evidence type="ECO:0000256" key="2">
    <source>
        <dbReference type="SAM" id="Phobius"/>
    </source>
</evidence>
<evidence type="ECO:0000313" key="3">
    <source>
        <dbReference type="EMBL" id="KAF7299895.1"/>
    </source>
</evidence>
<dbReference type="Proteomes" id="UP000613580">
    <property type="component" value="Unassembled WGS sequence"/>
</dbReference>
<organism evidence="3 4">
    <name type="scientific">Mycena chlorophos</name>
    <name type="common">Agaric fungus</name>
    <name type="synonym">Agaricus chlorophos</name>
    <dbReference type="NCBI Taxonomy" id="658473"/>
    <lineage>
        <taxon>Eukaryota</taxon>
        <taxon>Fungi</taxon>
        <taxon>Dikarya</taxon>
        <taxon>Basidiomycota</taxon>
        <taxon>Agaricomycotina</taxon>
        <taxon>Agaricomycetes</taxon>
        <taxon>Agaricomycetidae</taxon>
        <taxon>Agaricales</taxon>
        <taxon>Marasmiineae</taxon>
        <taxon>Mycenaceae</taxon>
        <taxon>Mycena</taxon>
    </lineage>
</organism>
<keyword evidence="4" id="KW-1185">Reference proteome</keyword>
<feature type="transmembrane region" description="Helical" evidence="2">
    <location>
        <begin position="581"/>
        <end position="599"/>
    </location>
</feature>
<dbReference type="EMBL" id="JACAZE010000014">
    <property type="protein sequence ID" value="KAF7299895.1"/>
    <property type="molecule type" value="Genomic_DNA"/>
</dbReference>
<comment type="caution">
    <text evidence="3">The sequence shown here is derived from an EMBL/GenBank/DDBJ whole genome shotgun (WGS) entry which is preliminary data.</text>
</comment>
<evidence type="ECO:0000313" key="4">
    <source>
        <dbReference type="Proteomes" id="UP000613580"/>
    </source>
</evidence>
<reference evidence="3" key="1">
    <citation type="submission" date="2020-05" db="EMBL/GenBank/DDBJ databases">
        <title>Mycena genomes resolve the evolution of fungal bioluminescence.</title>
        <authorList>
            <person name="Tsai I.J."/>
        </authorList>
    </citation>
    <scope>NUCLEOTIDE SEQUENCE</scope>
    <source>
        <strain evidence="3">110903Hualien_Pintung</strain>
    </source>
</reference>
<gene>
    <name evidence="3" type="ORF">HMN09_00997100</name>
</gene>
<feature type="region of interest" description="Disordered" evidence="1">
    <location>
        <begin position="222"/>
        <end position="249"/>
    </location>
</feature>
<keyword evidence="2" id="KW-1133">Transmembrane helix</keyword>